<dbReference type="SUPFAM" id="SSF53098">
    <property type="entry name" value="Ribonuclease H-like"/>
    <property type="match status" value="1"/>
</dbReference>
<protein>
    <submittedName>
        <fullName evidence="2">Integrase catalytic domain-containing protein</fullName>
    </submittedName>
</protein>
<evidence type="ECO:0000313" key="2">
    <source>
        <dbReference type="EMBL" id="GFY35493.1"/>
    </source>
</evidence>
<dbReference type="InterPro" id="IPR036397">
    <property type="entry name" value="RNaseH_sf"/>
</dbReference>
<dbReference type="InterPro" id="IPR001584">
    <property type="entry name" value="Integrase_cat-core"/>
</dbReference>
<dbReference type="GO" id="GO:0003676">
    <property type="term" value="F:nucleic acid binding"/>
    <property type="evidence" value="ECO:0007669"/>
    <property type="project" value="InterPro"/>
</dbReference>
<dbReference type="InterPro" id="IPR041588">
    <property type="entry name" value="Integrase_H2C2"/>
</dbReference>
<accession>A0A8X7BLG1</accession>
<dbReference type="Gene3D" id="3.30.420.10">
    <property type="entry name" value="Ribonuclease H-like superfamily/Ribonuclease H"/>
    <property type="match status" value="1"/>
</dbReference>
<dbReference type="EMBL" id="BMAU01021432">
    <property type="protein sequence ID" value="GFY35493.1"/>
    <property type="molecule type" value="Genomic_DNA"/>
</dbReference>
<dbReference type="Pfam" id="PF17921">
    <property type="entry name" value="Integrase_H2C2"/>
    <property type="match status" value="1"/>
</dbReference>
<keyword evidence="3" id="KW-1185">Reference proteome</keyword>
<name>A0A8X7BLG1_TRICX</name>
<reference evidence="2" key="1">
    <citation type="submission" date="2020-08" db="EMBL/GenBank/DDBJ databases">
        <title>Multicomponent nature underlies the extraordinary mechanical properties of spider dragline silk.</title>
        <authorList>
            <person name="Kono N."/>
            <person name="Nakamura H."/>
            <person name="Mori M."/>
            <person name="Yoshida Y."/>
            <person name="Ohtoshi R."/>
            <person name="Malay A.D."/>
            <person name="Moran D.A.P."/>
            <person name="Tomita M."/>
            <person name="Numata K."/>
            <person name="Arakawa K."/>
        </authorList>
    </citation>
    <scope>NUCLEOTIDE SEQUENCE</scope>
</reference>
<dbReference type="PANTHER" id="PTHR47331:SF2">
    <property type="match status" value="1"/>
</dbReference>
<dbReference type="Proteomes" id="UP000887159">
    <property type="component" value="Unassembled WGS sequence"/>
</dbReference>
<dbReference type="InterPro" id="IPR012337">
    <property type="entry name" value="RNaseH-like_sf"/>
</dbReference>
<dbReference type="PROSITE" id="PS50994">
    <property type="entry name" value="INTEGRASE"/>
    <property type="match status" value="1"/>
</dbReference>
<proteinExistence type="predicted"/>
<gene>
    <name evidence="2" type="primary">AVEN_170258_1</name>
    <name evidence="2" type="ORF">TNCV_195961</name>
</gene>
<feature type="domain" description="Integrase catalytic" evidence="1">
    <location>
        <begin position="150"/>
        <end position="332"/>
    </location>
</feature>
<evidence type="ECO:0000313" key="3">
    <source>
        <dbReference type="Proteomes" id="UP000887159"/>
    </source>
</evidence>
<evidence type="ECO:0000259" key="1">
    <source>
        <dbReference type="PROSITE" id="PS50994"/>
    </source>
</evidence>
<dbReference type="AlphaFoldDB" id="A0A8X7BLG1"/>
<organism evidence="2 3">
    <name type="scientific">Trichonephila clavipes</name>
    <name type="common">Golden silk orbweaver</name>
    <name type="synonym">Nephila clavipes</name>
    <dbReference type="NCBI Taxonomy" id="2585209"/>
    <lineage>
        <taxon>Eukaryota</taxon>
        <taxon>Metazoa</taxon>
        <taxon>Ecdysozoa</taxon>
        <taxon>Arthropoda</taxon>
        <taxon>Chelicerata</taxon>
        <taxon>Arachnida</taxon>
        <taxon>Araneae</taxon>
        <taxon>Araneomorphae</taxon>
        <taxon>Entelegynae</taxon>
        <taxon>Araneoidea</taxon>
        <taxon>Nephilidae</taxon>
        <taxon>Trichonephila</taxon>
    </lineage>
</organism>
<dbReference type="GO" id="GO:0015074">
    <property type="term" value="P:DNA integration"/>
    <property type="evidence" value="ECO:0007669"/>
    <property type="project" value="InterPro"/>
</dbReference>
<comment type="caution">
    <text evidence="2">The sequence shown here is derived from an EMBL/GenBank/DDBJ whole genome shotgun (WGS) entry which is preliminary data.</text>
</comment>
<dbReference type="PANTHER" id="PTHR47331">
    <property type="entry name" value="PHD-TYPE DOMAIN-CONTAINING PROTEIN"/>
    <property type="match status" value="1"/>
</dbReference>
<sequence length="332" mass="38453">MHRFVENLQKKREEREHGELKVHELEKAENLIVKLIQLDSFSSEHGKKLKSISVFKDERGILRVKTKLTERKDLENFKYPILLPSKHKLVKLLILYIERHWFLHHAGLHLLLTNLREKFWIINGRKTIISAISNCIVCKRHSTRAKGTISVSLPEDRIKETSIFDVVGIDLAGLLILKGGTKAWFSLYTCAVFRASHLELLTSLSTNCFLLSLRRCIARRGRPQVIYSDNGTNFTGAINLLKLYWKMIESEAVNRRITWKFNPPSACWWGGFWEHLIQSVKKILRRVLKNASLPYEEILSLLCKCKAIVNSRPLTYVLEDSDELQPITPCNV</sequence>